<dbReference type="PANTHER" id="PTHR36738">
    <property type="entry name" value="EXPRESSED PROTEIN"/>
    <property type="match status" value="1"/>
</dbReference>
<gene>
    <name evidence="2" type="ORF">HPC62_06270</name>
</gene>
<evidence type="ECO:0000313" key="3">
    <source>
        <dbReference type="Proteomes" id="UP000505210"/>
    </source>
</evidence>
<evidence type="ECO:0000256" key="1">
    <source>
        <dbReference type="SAM" id="Phobius"/>
    </source>
</evidence>
<keyword evidence="1" id="KW-0812">Transmembrane</keyword>
<dbReference type="AlphaFoldDB" id="A0A6M8BH07"/>
<evidence type="ECO:0000313" key="2">
    <source>
        <dbReference type="EMBL" id="QKD81855.1"/>
    </source>
</evidence>
<dbReference type="PANTHER" id="PTHR36738:SF1">
    <property type="entry name" value="EXPRESSED PROTEIN"/>
    <property type="match status" value="1"/>
</dbReference>
<accession>A0A6M8BH07</accession>
<keyword evidence="1" id="KW-0472">Membrane</keyword>
<dbReference type="KEGG" id="theu:HPC62_06270"/>
<protein>
    <submittedName>
        <fullName evidence="2">DUF4079 domain-containing protein</fullName>
    </submittedName>
</protein>
<dbReference type="Proteomes" id="UP000505210">
    <property type="component" value="Chromosome"/>
</dbReference>
<dbReference type="Pfam" id="PF13301">
    <property type="entry name" value="DUF4079"/>
    <property type="match status" value="1"/>
</dbReference>
<dbReference type="RefSeq" id="WP_172354241.1">
    <property type="nucleotide sequence ID" value="NZ_CP053661.1"/>
</dbReference>
<organism evidence="2 3">
    <name type="scientific">Thermoleptolyngbya sichuanensis A183</name>
    <dbReference type="NCBI Taxonomy" id="2737172"/>
    <lineage>
        <taxon>Bacteria</taxon>
        <taxon>Bacillati</taxon>
        <taxon>Cyanobacteriota</taxon>
        <taxon>Cyanophyceae</taxon>
        <taxon>Oculatellales</taxon>
        <taxon>Oculatellaceae</taxon>
        <taxon>Thermoleptolyngbya</taxon>
        <taxon>Thermoleptolyngbya sichuanensis</taxon>
    </lineage>
</organism>
<feature type="transmembrane region" description="Helical" evidence="1">
    <location>
        <begin position="35"/>
        <end position="55"/>
    </location>
</feature>
<name>A0A6M8BH07_9CYAN</name>
<dbReference type="Gene3D" id="1.20.120.1770">
    <property type="match status" value="1"/>
</dbReference>
<proteinExistence type="predicted"/>
<keyword evidence="3" id="KW-1185">Reference proteome</keyword>
<feature type="transmembrane region" description="Helical" evidence="1">
    <location>
        <begin position="76"/>
        <end position="96"/>
    </location>
</feature>
<reference evidence="2 3" key="1">
    <citation type="submission" date="2020-05" db="EMBL/GenBank/DDBJ databases">
        <title>Complete genome sequence of of a novel Thermoleptolyngbya strain isolated from hot springs of Ganzi, Sichuan China.</title>
        <authorList>
            <person name="Tang J."/>
            <person name="Daroch M."/>
            <person name="Li L."/>
            <person name="Waleron K."/>
            <person name="Waleron M."/>
            <person name="Waleron M."/>
        </authorList>
    </citation>
    <scope>NUCLEOTIDE SEQUENCE [LARGE SCALE GENOMIC DNA]</scope>
    <source>
        <strain evidence="2 3">PKUAC-SCTA183</strain>
    </source>
</reference>
<feature type="transmembrane region" description="Helical" evidence="1">
    <location>
        <begin position="108"/>
        <end position="129"/>
    </location>
</feature>
<dbReference type="EMBL" id="CP053661">
    <property type="protein sequence ID" value="QKD81855.1"/>
    <property type="molecule type" value="Genomic_DNA"/>
</dbReference>
<feature type="transmembrane region" description="Helical" evidence="1">
    <location>
        <begin position="141"/>
        <end position="162"/>
    </location>
</feature>
<dbReference type="GO" id="GO:0016020">
    <property type="term" value="C:membrane"/>
    <property type="evidence" value="ECO:0007669"/>
    <property type="project" value="TreeGrafter"/>
</dbReference>
<keyword evidence="1" id="KW-1133">Transmembrane helix</keyword>
<dbReference type="InterPro" id="IPR025067">
    <property type="entry name" value="DUF4079"/>
</dbReference>
<sequence>MSEFATRLSEWLDPIADVFRNLNVPEPIVHWGHPAMMGIVVLVMGSFAAVTGWQGRLLTATDDALAAKKRTDHKKIAGLMFLFIAMGYTGGILSLVMQNQPILQSPHFWTGSVALGMLAVNGLIAAFGFSQGKGFRTVHAYLGSVALALLLIHGIFGLKLGLSI</sequence>